<keyword evidence="6" id="KW-1185">Reference proteome</keyword>
<dbReference type="Proteomes" id="UP000523821">
    <property type="component" value="Unassembled WGS sequence"/>
</dbReference>
<dbReference type="InterPro" id="IPR055270">
    <property type="entry name" value="Glyco_tran_10_C"/>
</dbReference>
<evidence type="ECO:0000256" key="3">
    <source>
        <dbReference type="ARBA" id="ARBA00022679"/>
    </source>
</evidence>
<dbReference type="PANTHER" id="PTHR11929">
    <property type="entry name" value="ALPHA- 1,3 -FUCOSYLTRANSFERASE"/>
    <property type="match status" value="1"/>
</dbReference>
<protein>
    <recommendedName>
        <fullName evidence="4">Fucosyltransferase C-terminal domain-containing protein</fullName>
    </recommendedName>
</protein>
<dbReference type="AlphaFoldDB" id="A0A7W9FQ78"/>
<dbReference type="Gene3D" id="3.40.50.11660">
    <property type="entry name" value="Glycosyl transferase family 10, C-terminal domain"/>
    <property type="match status" value="1"/>
</dbReference>
<proteinExistence type="inferred from homology"/>
<dbReference type="RefSeq" id="WP_183858245.1">
    <property type="nucleotide sequence ID" value="NZ_JACHOO010000010.1"/>
</dbReference>
<reference evidence="5 6" key="1">
    <citation type="submission" date="2020-08" db="EMBL/GenBank/DDBJ databases">
        <title>Genomic Encyclopedia of Type Strains, Phase IV (KMG-IV): sequencing the most valuable type-strain genomes for metagenomic binning, comparative biology and taxonomic classification.</title>
        <authorList>
            <person name="Goeker M."/>
        </authorList>
    </citation>
    <scope>NUCLEOTIDE SEQUENCE [LARGE SCALE GENOMIC DNA]</scope>
    <source>
        <strain evidence="5 6">DSM 16268</strain>
    </source>
</reference>
<evidence type="ECO:0000256" key="1">
    <source>
        <dbReference type="ARBA" id="ARBA00008919"/>
    </source>
</evidence>
<dbReference type="GO" id="GO:0046920">
    <property type="term" value="F:alpha-(1-&gt;3)-fucosyltransferase activity"/>
    <property type="evidence" value="ECO:0007669"/>
    <property type="project" value="TreeGrafter"/>
</dbReference>
<evidence type="ECO:0000256" key="2">
    <source>
        <dbReference type="ARBA" id="ARBA00022676"/>
    </source>
</evidence>
<keyword evidence="2" id="KW-0328">Glycosyltransferase</keyword>
<dbReference type="InterPro" id="IPR001503">
    <property type="entry name" value="Glyco_trans_10"/>
</dbReference>
<evidence type="ECO:0000259" key="4">
    <source>
        <dbReference type="Pfam" id="PF00852"/>
    </source>
</evidence>
<evidence type="ECO:0000313" key="5">
    <source>
        <dbReference type="EMBL" id="MBB5754814.1"/>
    </source>
</evidence>
<dbReference type="SUPFAM" id="SSF53756">
    <property type="entry name" value="UDP-Glycosyltransferase/glycogen phosphorylase"/>
    <property type="match status" value="1"/>
</dbReference>
<keyword evidence="3" id="KW-0808">Transferase</keyword>
<evidence type="ECO:0000313" key="6">
    <source>
        <dbReference type="Proteomes" id="UP000523821"/>
    </source>
</evidence>
<dbReference type="Pfam" id="PF00852">
    <property type="entry name" value="Glyco_transf_10"/>
    <property type="match status" value="1"/>
</dbReference>
<accession>A0A7W9FQ78</accession>
<name>A0A7W9FQ78_9HYPH</name>
<dbReference type="PANTHER" id="PTHR11929:SF194">
    <property type="entry name" value="ALPHA-(1,3)-FUCOSYLTRANSFERASE 10"/>
    <property type="match status" value="1"/>
</dbReference>
<comment type="caution">
    <text evidence="5">The sequence shown here is derived from an EMBL/GenBank/DDBJ whole genome shotgun (WGS) entry which is preliminary data.</text>
</comment>
<feature type="domain" description="Fucosyltransferase C-terminal" evidence="4">
    <location>
        <begin position="162"/>
        <end position="277"/>
    </location>
</feature>
<comment type="similarity">
    <text evidence="1">Belongs to the glycosyltransferase 10 family.</text>
</comment>
<dbReference type="InterPro" id="IPR038577">
    <property type="entry name" value="GT10-like_C_sf"/>
</dbReference>
<organism evidence="5 6">
    <name type="scientific">Prosthecomicrobium pneumaticum</name>
    <dbReference type="NCBI Taxonomy" id="81895"/>
    <lineage>
        <taxon>Bacteria</taxon>
        <taxon>Pseudomonadati</taxon>
        <taxon>Pseudomonadota</taxon>
        <taxon>Alphaproteobacteria</taxon>
        <taxon>Hyphomicrobiales</taxon>
        <taxon>Kaistiaceae</taxon>
        <taxon>Prosthecomicrobium</taxon>
    </lineage>
</organism>
<dbReference type="GO" id="GO:0016020">
    <property type="term" value="C:membrane"/>
    <property type="evidence" value="ECO:0007669"/>
    <property type="project" value="InterPro"/>
</dbReference>
<sequence>MPIRVFRANPIAHGVFGEGKVHRELTEAGITVVPDVEDADIVLSDNPKWLDRYKTLPRRFAVYTYEPRFCTEHRPIVWREGFSSPIHVMDVYTRDVFIDQFLYMGTGAAEPEIALDTLMARFSAKPKNTAAMLAGYRAATEILIAGLPRTKGPVDIDLCALRQDIARAMKAGAGIDIFGRKWPDGLASGEHRAGPWHAVKLDLLANYQINVCLENTRYPFYVSEKLWDATQAGCLPVYHGADNHIYEVFPRDSFFEVAGQTPEQVAAALAAMPDDERADRYERCAQTLVRVNRDRPGPVSRAALRVRVARFIERVMETPLFGGAEPASGPAAASAGAA</sequence>
<gene>
    <name evidence="5" type="ORF">GGQ63_003906</name>
</gene>
<dbReference type="EMBL" id="JACHOO010000010">
    <property type="protein sequence ID" value="MBB5754814.1"/>
    <property type="molecule type" value="Genomic_DNA"/>
</dbReference>